<dbReference type="EMBL" id="JAGFBS010000005">
    <property type="protein sequence ID" value="KAG6379208.1"/>
    <property type="molecule type" value="Genomic_DNA"/>
</dbReference>
<gene>
    <name evidence="2" type="ORF">JVT61DRAFT_11656</name>
</gene>
<evidence type="ECO:0000256" key="1">
    <source>
        <dbReference type="SAM" id="MobiDB-lite"/>
    </source>
</evidence>
<sequence length="134" mass="14856">MERPIPAKRSGKKTSHAAARGRIDDAPITGRQRISPPRQVQGRPGRVDHLQRSPRCRCAAGRCYQHLGAHNPLVPLSMLLLMVVHPTKSKQLLVHPGGPRPGRCDRRLLSVLPSLDHELPWKSRNLACVVLVSI</sequence>
<protein>
    <submittedName>
        <fullName evidence="2">Uncharacterized protein</fullName>
    </submittedName>
</protein>
<reference evidence="2" key="1">
    <citation type="submission" date="2021-03" db="EMBL/GenBank/DDBJ databases">
        <title>Evolutionary innovations through gain and loss of genes in the ectomycorrhizal Boletales.</title>
        <authorList>
            <person name="Wu G."/>
            <person name="Miyauchi S."/>
            <person name="Morin E."/>
            <person name="Yang Z.-L."/>
            <person name="Xu J."/>
            <person name="Martin F.M."/>
        </authorList>
    </citation>
    <scope>NUCLEOTIDE SEQUENCE</scope>
    <source>
        <strain evidence="2">BR01</strain>
    </source>
</reference>
<name>A0A8I3ABG6_9AGAM</name>
<organism evidence="2 3">
    <name type="scientific">Boletus reticuloceps</name>
    <dbReference type="NCBI Taxonomy" id="495285"/>
    <lineage>
        <taxon>Eukaryota</taxon>
        <taxon>Fungi</taxon>
        <taxon>Dikarya</taxon>
        <taxon>Basidiomycota</taxon>
        <taxon>Agaricomycotina</taxon>
        <taxon>Agaricomycetes</taxon>
        <taxon>Agaricomycetidae</taxon>
        <taxon>Boletales</taxon>
        <taxon>Boletineae</taxon>
        <taxon>Boletaceae</taxon>
        <taxon>Boletoideae</taxon>
        <taxon>Boletus</taxon>
    </lineage>
</organism>
<evidence type="ECO:0000313" key="2">
    <source>
        <dbReference type="EMBL" id="KAG6379208.1"/>
    </source>
</evidence>
<proteinExistence type="predicted"/>
<dbReference type="Proteomes" id="UP000683000">
    <property type="component" value="Unassembled WGS sequence"/>
</dbReference>
<evidence type="ECO:0000313" key="3">
    <source>
        <dbReference type="Proteomes" id="UP000683000"/>
    </source>
</evidence>
<dbReference type="AlphaFoldDB" id="A0A8I3ABG6"/>
<feature type="region of interest" description="Disordered" evidence="1">
    <location>
        <begin position="1"/>
        <end position="51"/>
    </location>
</feature>
<comment type="caution">
    <text evidence="2">The sequence shown here is derived from an EMBL/GenBank/DDBJ whole genome shotgun (WGS) entry which is preliminary data.</text>
</comment>
<keyword evidence="3" id="KW-1185">Reference proteome</keyword>
<accession>A0A8I3ABG6</accession>